<dbReference type="EMBL" id="OIVN01005035">
    <property type="protein sequence ID" value="SPD20552.1"/>
    <property type="molecule type" value="Genomic_DNA"/>
</dbReference>
<reference evidence="1" key="1">
    <citation type="submission" date="2018-02" db="EMBL/GenBank/DDBJ databases">
        <authorList>
            <person name="Cohen D.B."/>
            <person name="Kent A.D."/>
        </authorList>
    </citation>
    <scope>NUCLEOTIDE SEQUENCE</scope>
</reference>
<gene>
    <name evidence="1" type="ORF">FSB_LOCUS48434</name>
</gene>
<accession>A0A2N9I7C0</accession>
<dbReference type="AlphaFoldDB" id="A0A2N9I7C0"/>
<organism evidence="1">
    <name type="scientific">Fagus sylvatica</name>
    <name type="common">Beechnut</name>
    <dbReference type="NCBI Taxonomy" id="28930"/>
    <lineage>
        <taxon>Eukaryota</taxon>
        <taxon>Viridiplantae</taxon>
        <taxon>Streptophyta</taxon>
        <taxon>Embryophyta</taxon>
        <taxon>Tracheophyta</taxon>
        <taxon>Spermatophyta</taxon>
        <taxon>Magnoliopsida</taxon>
        <taxon>eudicotyledons</taxon>
        <taxon>Gunneridae</taxon>
        <taxon>Pentapetalae</taxon>
        <taxon>rosids</taxon>
        <taxon>fabids</taxon>
        <taxon>Fagales</taxon>
        <taxon>Fagaceae</taxon>
        <taxon>Fagus</taxon>
    </lineage>
</organism>
<protein>
    <submittedName>
        <fullName evidence="1">Uncharacterized protein</fullName>
    </submittedName>
</protein>
<sequence length="142" mass="15521">MCKDGAEVLEALAPGGVFFEEQVERLGALVRLCSNEECFKEAISAKPDIGDEACDVGWCLGGPRRGVADLHFGWSFFAFSGRSTLWVEFLPKLYIPFRHPFRFGHWNGIFRKSSELTLVVEVGCGEAGEGGVEVGVDCGCQI</sequence>
<name>A0A2N9I7C0_FAGSY</name>
<evidence type="ECO:0000313" key="1">
    <source>
        <dbReference type="EMBL" id="SPD20552.1"/>
    </source>
</evidence>
<proteinExistence type="predicted"/>